<organism evidence="8 9">
    <name type="scientific">Streptomyces spectabilis</name>
    <dbReference type="NCBI Taxonomy" id="68270"/>
    <lineage>
        <taxon>Bacteria</taxon>
        <taxon>Bacillati</taxon>
        <taxon>Actinomycetota</taxon>
        <taxon>Actinomycetes</taxon>
        <taxon>Kitasatosporales</taxon>
        <taxon>Streptomycetaceae</taxon>
        <taxon>Streptomyces</taxon>
    </lineage>
</organism>
<feature type="domain" description="OmpR/PhoB-type" evidence="7">
    <location>
        <begin position="1"/>
        <end position="97"/>
    </location>
</feature>
<dbReference type="SUPFAM" id="SSF46894">
    <property type="entry name" value="C-terminal effector domain of the bipartite response regulators"/>
    <property type="match status" value="1"/>
</dbReference>
<gene>
    <name evidence="8" type="ORF">FH965_33105</name>
</gene>
<evidence type="ECO:0000313" key="9">
    <source>
        <dbReference type="Proteomes" id="UP000316806"/>
    </source>
</evidence>
<dbReference type="AlphaFoldDB" id="A0A516RGM1"/>
<reference evidence="8 9" key="1">
    <citation type="journal article" date="2019" name="J. Ind. Microbiol. Biotechnol.">
        <title>The complete genomic sequence of Streptomyces spectabilis NRRL-2792 and identification of secondary metabolite biosynthetic gene clusters.</title>
        <authorList>
            <person name="Sinha A."/>
            <person name="Phillips-Salemka S."/>
            <person name="Niraula T.A."/>
            <person name="Short K.A."/>
            <person name="Niraula N.P."/>
        </authorList>
    </citation>
    <scope>NUCLEOTIDE SEQUENCE [LARGE SCALE GENOMIC DNA]</scope>
    <source>
        <strain evidence="8 9">NRRL 2792</strain>
    </source>
</reference>
<dbReference type="Pfam" id="PF00486">
    <property type="entry name" value="Trans_reg_C"/>
    <property type="match status" value="1"/>
</dbReference>
<dbReference type="PANTHER" id="PTHR35807:SF1">
    <property type="entry name" value="TRANSCRIPTIONAL REGULATOR REDD"/>
    <property type="match status" value="1"/>
</dbReference>
<sequence>MHINILGPVSVATEGKRHGIQANKVRAMLAALALDAGRAVSHADLADELWAGQPLGNTRNALQAHATRLRKVLDGHEARPPGTTLLRAVRGGYRLDVPPGCVDGNTFLDLATRGAAALDACPERAIELLQAGLELWQGPALLDAGDGLRCRGAAALFDERRLTVREDLIRARLAVGDASRAVAELRRLVAQHPLRERFCELLMLALYRTGRQAEALELFHVTRRRLDEELGVQPGIVLQRRHTEILSQDPALSLSTVPAAS</sequence>
<keyword evidence="4 6" id="KW-0238">DNA-binding</keyword>
<dbReference type="GO" id="GO:0000160">
    <property type="term" value="P:phosphorelay signal transduction system"/>
    <property type="evidence" value="ECO:0007669"/>
    <property type="project" value="UniProtKB-KW"/>
</dbReference>
<dbReference type="InterPro" id="IPR051677">
    <property type="entry name" value="AfsR-DnrI-RedD_regulator"/>
</dbReference>
<dbReference type="PANTHER" id="PTHR35807">
    <property type="entry name" value="TRANSCRIPTIONAL REGULATOR REDD-RELATED"/>
    <property type="match status" value="1"/>
</dbReference>
<dbReference type="CDD" id="cd15831">
    <property type="entry name" value="BTAD"/>
    <property type="match status" value="1"/>
</dbReference>
<dbReference type="InterPro" id="IPR036388">
    <property type="entry name" value="WH-like_DNA-bd_sf"/>
</dbReference>
<accession>A0A516RGM1</accession>
<dbReference type="PROSITE" id="PS51755">
    <property type="entry name" value="OMPR_PHOB"/>
    <property type="match status" value="1"/>
</dbReference>
<dbReference type="Proteomes" id="UP000316806">
    <property type="component" value="Chromosome"/>
</dbReference>
<dbReference type="SMART" id="SM00862">
    <property type="entry name" value="Trans_reg_C"/>
    <property type="match status" value="1"/>
</dbReference>
<dbReference type="SMART" id="SM01043">
    <property type="entry name" value="BTAD"/>
    <property type="match status" value="1"/>
</dbReference>
<dbReference type="InterPro" id="IPR016032">
    <property type="entry name" value="Sig_transdc_resp-reg_C-effctor"/>
</dbReference>
<evidence type="ECO:0000259" key="7">
    <source>
        <dbReference type="PROSITE" id="PS51755"/>
    </source>
</evidence>
<evidence type="ECO:0000313" key="8">
    <source>
        <dbReference type="EMBL" id="QDQ14802.1"/>
    </source>
</evidence>
<evidence type="ECO:0000256" key="4">
    <source>
        <dbReference type="ARBA" id="ARBA00023125"/>
    </source>
</evidence>
<dbReference type="InterPro" id="IPR001867">
    <property type="entry name" value="OmpR/PhoB-type_DNA-bd"/>
</dbReference>
<protein>
    <submittedName>
        <fullName evidence="8">AfsR/SARP family transcriptional regulator</fullName>
    </submittedName>
</protein>
<feature type="DNA-binding region" description="OmpR/PhoB-type" evidence="6">
    <location>
        <begin position="1"/>
        <end position="97"/>
    </location>
</feature>
<evidence type="ECO:0000256" key="2">
    <source>
        <dbReference type="ARBA" id="ARBA00023012"/>
    </source>
</evidence>
<dbReference type="GO" id="GO:0006355">
    <property type="term" value="P:regulation of DNA-templated transcription"/>
    <property type="evidence" value="ECO:0007669"/>
    <property type="project" value="InterPro"/>
</dbReference>
<proteinExistence type="inferred from homology"/>
<evidence type="ECO:0000256" key="1">
    <source>
        <dbReference type="ARBA" id="ARBA00005820"/>
    </source>
</evidence>
<dbReference type="Gene3D" id="1.10.10.10">
    <property type="entry name" value="Winged helix-like DNA-binding domain superfamily/Winged helix DNA-binding domain"/>
    <property type="match status" value="1"/>
</dbReference>
<dbReference type="InterPro" id="IPR005158">
    <property type="entry name" value="BTAD"/>
</dbReference>
<dbReference type="InterPro" id="IPR011990">
    <property type="entry name" value="TPR-like_helical_dom_sf"/>
</dbReference>
<evidence type="ECO:0000256" key="6">
    <source>
        <dbReference type="PROSITE-ProRule" id="PRU01091"/>
    </source>
</evidence>
<dbReference type="Pfam" id="PF03704">
    <property type="entry name" value="BTAD"/>
    <property type="match status" value="1"/>
</dbReference>
<name>A0A516RGM1_STRST</name>
<keyword evidence="3" id="KW-0805">Transcription regulation</keyword>
<keyword evidence="2" id="KW-0902">Two-component regulatory system</keyword>
<evidence type="ECO:0000256" key="3">
    <source>
        <dbReference type="ARBA" id="ARBA00023015"/>
    </source>
</evidence>
<dbReference type="SUPFAM" id="SSF48452">
    <property type="entry name" value="TPR-like"/>
    <property type="match status" value="1"/>
</dbReference>
<keyword evidence="5" id="KW-0804">Transcription</keyword>
<comment type="similarity">
    <text evidence="1">Belongs to the AfsR/DnrI/RedD regulatory family.</text>
</comment>
<dbReference type="GO" id="GO:0003677">
    <property type="term" value="F:DNA binding"/>
    <property type="evidence" value="ECO:0007669"/>
    <property type="project" value="UniProtKB-UniRule"/>
</dbReference>
<evidence type="ECO:0000256" key="5">
    <source>
        <dbReference type="ARBA" id="ARBA00023163"/>
    </source>
</evidence>
<dbReference type="EMBL" id="CP040916">
    <property type="protein sequence ID" value="QDQ14802.1"/>
    <property type="molecule type" value="Genomic_DNA"/>
</dbReference>
<dbReference type="Gene3D" id="1.25.40.10">
    <property type="entry name" value="Tetratricopeptide repeat domain"/>
    <property type="match status" value="1"/>
</dbReference>